<dbReference type="Proteomes" id="UP001529272">
    <property type="component" value="Unassembled WGS sequence"/>
</dbReference>
<dbReference type="SUPFAM" id="SSF54862">
    <property type="entry name" value="4Fe-4S ferredoxins"/>
    <property type="match status" value="1"/>
</dbReference>
<keyword evidence="11" id="KW-1185">Reference proteome</keyword>
<accession>A0A220Y4N8</accession>
<keyword evidence="5" id="KW-0408">Iron</keyword>
<evidence type="ECO:0000313" key="9">
    <source>
        <dbReference type="EMBL" id="MDM3924496.1"/>
    </source>
</evidence>
<dbReference type="GO" id="GO:0051538">
    <property type="term" value="F:3 iron, 4 sulfur cluster binding"/>
    <property type="evidence" value="ECO:0007669"/>
    <property type="project" value="UniProtKB-KW"/>
</dbReference>
<dbReference type="STRING" id="222805.AN480_00480"/>
<evidence type="ECO:0000313" key="11">
    <source>
        <dbReference type="Proteomes" id="UP001529272"/>
    </source>
</evidence>
<dbReference type="Pfam" id="PF13459">
    <property type="entry name" value="Fer4_15"/>
    <property type="match status" value="1"/>
</dbReference>
<evidence type="ECO:0000256" key="4">
    <source>
        <dbReference type="ARBA" id="ARBA00022982"/>
    </source>
</evidence>
<protein>
    <submittedName>
        <fullName evidence="8">Ferredoxin</fullName>
    </submittedName>
</protein>
<dbReference type="GO" id="GO:0046872">
    <property type="term" value="F:metal ion binding"/>
    <property type="evidence" value="ECO:0007669"/>
    <property type="project" value="UniProtKB-KW"/>
</dbReference>
<reference evidence="8 10" key="1">
    <citation type="journal article" date="2017" name="Lancet Infect. Dis.">
        <title>Global outbreak of severe Mycobacterium chimaera disease after cardiac surgery: a molecular epidemiological study.</title>
        <authorList>
            <person name="van Ingen J."/>
            <person name="Kohl T."/>
            <person name="Kranzer K."/>
            <person name="Hasse B."/>
            <person name="Keller P."/>
            <person name="Szafranska A."/>
            <person name="Hillemann D."/>
            <person name="Chand M."/>
            <person name="Schreiber P."/>
            <person name="Sommerstein R."/>
            <person name="Berger C."/>
            <person name="Genoni M."/>
            <person name="Ruegg C."/>
            <person name="Troillet N."/>
            <person name="Widmer A.F."/>
            <person name="Becker S.L."/>
            <person name="Herrmann M."/>
            <person name="Eckmanns T."/>
            <person name="Haller S."/>
            <person name="Hoeller C."/>
            <person name="Debast S.B."/>
            <person name="Wolfhagen M.J."/>
            <person name="Hopman J."/>
            <person name="Kluytmans J."/>
            <person name="Langelaar M."/>
            <person name="Notermans D.W."/>
            <person name="ten Oever J."/>
            <person name="van den Barselaar P."/>
            <person name="Vonk A.B.A."/>
            <person name="Vos M.C."/>
            <person name="Ahmed N."/>
            <person name="Brown T."/>
            <person name="Crook D."/>
            <person name="Lamagni T."/>
            <person name="Phin N."/>
            <person name="Smith E.G."/>
            <person name="Zambon M."/>
            <person name="Serr A."/>
            <person name="Goetting T."/>
            <person name="Ebner W."/>
            <person name="Thuermer A."/>
            <person name="Utpatel C."/>
            <person name="Sproer C."/>
            <person name="Bunk B."/>
            <person name="Nubel U."/>
            <person name="Bloemberg G."/>
            <person name="Bottger E."/>
            <person name="Niemann S."/>
            <person name="Wagner D."/>
            <person name="Sax H."/>
        </authorList>
    </citation>
    <scope>NUCLEOTIDE SEQUENCE [LARGE SCALE GENOMIC DNA]</scope>
    <source>
        <strain evidence="8 10">ZUERICH-2</strain>
    </source>
</reference>
<name>A0A220Y4N8_MYCIT</name>
<keyword evidence="4" id="KW-0249">Electron transport</keyword>
<keyword evidence="3" id="KW-0479">Metal-binding</keyword>
<dbReference type="AlphaFoldDB" id="A0A220Y4N8"/>
<evidence type="ECO:0000256" key="7">
    <source>
        <dbReference type="ARBA" id="ARBA00023291"/>
    </source>
</evidence>
<dbReference type="Proteomes" id="UP000198286">
    <property type="component" value="Chromosome"/>
</dbReference>
<reference evidence="9" key="2">
    <citation type="submission" date="2023-06" db="EMBL/GenBank/DDBJ databases">
        <title>Itaconate inhibition of nontuberculous mycobacteria.</title>
        <authorList>
            <person name="Breen P."/>
            <person name="Zimbric M."/>
            <person name="Caverly L."/>
        </authorList>
    </citation>
    <scope>NUCLEOTIDE SEQUENCE</scope>
    <source>
        <strain evidence="9">FLAC1071</strain>
    </source>
</reference>
<proteinExistence type="predicted"/>
<reference evidence="9" key="3">
    <citation type="submission" date="2023-06" db="EMBL/GenBank/DDBJ databases">
        <authorList>
            <person name="Spilker T."/>
        </authorList>
    </citation>
    <scope>NUCLEOTIDE SEQUENCE</scope>
    <source>
        <strain evidence="9">FLAC1071</strain>
    </source>
</reference>
<comment type="cofactor">
    <cofactor evidence="1">
        <name>[3Fe-4S] cluster</name>
        <dbReference type="ChEBI" id="CHEBI:21137"/>
    </cofactor>
</comment>
<dbReference type="RefSeq" id="WP_008262726.1">
    <property type="nucleotide sequence ID" value="NZ_CAAHFK010000024.1"/>
</dbReference>
<evidence type="ECO:0000256" key="1">
    <source>
        <dbReference type="ARBA" id="ARBA00001927"/>
    </source>
</evidence>
<dbReference type="PANTHER" id="PTHR36923">
    <property type="entry name" value="FERREDOXIN"/>
    <property type="match status" value="1"/>
</dbReference>
<dbReference type="EMBL" id="CP015267">
    <property type="protein sequence ID" value="ASL12565.1"/>
    <property type="molecule type" value="Genomic_DNA"/>
</dbReference>
<evidence type="ECO:0000256" key="2">
    <source>
        <dbReference type="ARBA" id="ARBA00022448"/>
    </source>
</evidence>
<dbReference type="EMBL" id="JASZZX010000001">
    <property type="protein sequence ID" value="MDM3924496.1"/>
    <property type="molecule type" value="Genomic_DNA"/>
</dbReference>
<sequence>MKVRVESARCQGHTLCAMIAPGVFELDDIDGHAQPINERVPGELRQQVRDAARSCPEQAITFEVDRTAAPASNAARL</sequence>
<evidence type="ECO:0000256" key="6">
    <source>
        <dbReference type="ARBA" id="ARBA00023014"/>
    </source>
</evidence>
<gene>
    <name evidence="8" type="ORF">MYCOZU2_00093</name>
    <name evidence="9" type="ORF">QRB35_00455</name>
</gene>
<dbReference type="KEGG" id="mchi:AN480_00480"/>
<dbReference type="PANTHER" id="PTHR36923:SF3">
    <property type="entry name" value="FERREDOXIN"/>
    <property type="match status" value="1"/>
</dbReference>
<evidence type="ECO:0000313" key="8">
    <source>
        <dbReference type="EMBL" id="ASL12565.1"/>
    </source>
</evidence>
<keyword evidence="7" id="KW-0003">3Fe-4S</keyword>
<dbReference type="Gene3D" id="3.30.70.20">
    <property type="match status" value="1"/>
</dbReference>
<evidence type="ECO:0000256" key="5">
    <source>
        <dbReference type="ARBA" id="ARBA00023004"/>
    </source>
</evidence>
<organism evidence="8 10">
    <name type="scientific">Mycobacterium intracellulare subsp. chimaera</name>
    <dbReference type="NCBI Taxonomy" id="222805"/>
    <lineage>
        <taxon>Bacteria</taxon>
        <taxon>Bacillati</taxon>
        <taxon>Actinomycetota</taxon>
        <taxon>Actinomycetes</taxon>
        <taxon>Mycobacteriales</taxon>
        <taxon>Mycobacteriaceae</taxon>
        <taxon>Mycobacterium</taxon>
        <taxon>Mycobacterium avium complex (MAC)</taxon>
    </lineage>
</organism>
<evidence type="ECO:0000256" key="3">
    <source>
        <dbReference type="ARBA" id="ARBA00022723"/>
    </source>
</evidence>
<keyword evidence="6" id="KW-0411">Iron-sulfur</keyword>
<dbReference type="InterPro" id="IPR051269">
    <property type="entry name" value="Fe-S_cluster_ET"/>
</dbReference>
<keyword evidence="2" id="KW-0813">Transport</keyword>
<evidence type="ECO:0000313" key="10">
    <source>
        <dbReference type="Proteomes" id="UP000198286"/>
    </source>
</evidence>